<evidence type="ECO:0008006" key="3">
    <source>
        <dbReference type="Google" id="ProtNLM"/>
    </source>
</evidence>
<organism evidence="1 2">
    <name type="scientific">Ralstonia phage RSL2</name>
    <dbReference type="NCBI Taxonomy" id="1585840"/>
    <lineage>
        <taxon>Viruses</taxon>
        <taxon>Duplodnaviria</taxon>
        <taxon>Heunggongvirae</taxon>
        <taxon>Uroviricota</taxon>
        <taxon>Caudoviricetes</taxon>
        <taxon>Chimalliviridae</taxon>
        <taxon>Chiangmaivirus</taxon>
        <taxon>Chiangmaivirus RSL2</taxon>
    </lineage>
</organism>
<evidence type="ECO:0000313" key="1">
    <source>
        <dbReference type="EMBL" id="BAQ02713.1"/>
    </source>
</evidence>
<dbReference type="EMBL" id="AP014693">
    <property type="protein sequence ID" value="BAQ02713.1"/>
    <property type="molecule type" value="Genomic_DNA"/>
</dbReference>
<sequence>MLAAGKSKQIYSDSGPGPQTLAGGDSTVGYFGQVSNTDLFSAADIVAQIPELAAATISNDNTPWLKFLYYGKYLFIKKYPIFYASASGSITSWAGLYAAGMLAGVDSVGAPGVAYPTWQLRFLNKGPYKFKIRTVTGDANPTPTQTVGTSTDTTPRRSSMFTELLYRCCNISFSLYTEQKFEQFLSSDMLGTSAIGEVNRENLVNTTYPNGAPLFHYNTTVSTTGISGYVLGARSPIYSALYRPVLELVPANQLFTIRPSTVSVNNAPPLVASATQAAVATLSTSLKRLSAIVPSTVIVTKTSNPTPTVNTPISRLQTIVPVDVALKRSANVGYTFNP</sequence>
<keyword evidence="2" id="KW-1185">Reference proteome</keyword>
<reference evidence="1 2" key="1">
    <citation type="submission" date="2014-12" db="EMBL/GenBank/DDBJ databases">
        <title>Genome analysis of a novel jumbo phage RSL2 infecting the phytopathogen Ralstonia solanacearum.</title>
        <authorList>
            <person name="Kawasaki T."/>
            <person name="Fujie M."/>
            <person name="Chatchawankanphanich O."/>
            <person name="Ogata H."/>
            <person name="Yamada T."/>
        </authorList>
    </citation>
    <scope>NUCLEOTIDE SEQUENCE [LARGE SCALE GENOMIC DNA]</scope>
    <source>
        <strain evidence="1 2">RSL2</strain>
    </source>
</reference>
<evidence type="ECO:0000313" key="2">
    <source>
        <dbReference type="Proteomes" id="UP000203794"/>
    </source>
</evidence>
<dbReference type="Proteomes" id="UP000203794">
    <property type="component" value="Segment"/>
</dbReference>
<dbReference type="RefSeq" id="YP_009213034.1">
    <property type="nucleotide sequence ID" value="NC_028950.1"/>
</dbReference>
<proteinExistence type="predicted"/>
<dbReference type="KEGG" id="vg:26639626"/>
<name>A0A0A8J9H9_9CAUD</name>
<protein>
    <recommendedName>
        <fullName evidence="3">Virion structural protein</fullName>
    </recommendedName>
</protein>
<dbReference type="OrthoDB" id="5503at10239"/>
<accession>A0A0A8J9H9</accession>
<dbReference type="GeneID" id="26639626"/>